<dbReference type="VEuPathDB" id="FungiDB:AMAG_15249"/>
<evidence type="ECO:0000256" key="2">
    <source>
        <dbReference type="SAM" id="Phobius"/>
    </source>
</evidence>
<dbReference type="SMART" id="SM00397">
    <property type="entry name" value="t_SNARE"/>
    <property type="match status" value="1"/>
</dbReference>
<dbReference type="InterPro" id="IPR000727">
    <property type="entry name" value="T_SNARE_dom"/>
</dbReference>
<keyword evidence="2" id="KW-0472">Membrane</keyword>
<dbReference type="AlphaFoldDB" id="A0A0L0T8E9"/>
<feature type="domain" description="T-SNARE coiled-coil homology" evidence="3">
    <location>
        <begin position="12"/>
        <end position="74"/>
    </location>
</feature>
<dbReference type="GO" id="GO:0006906">
    <property type="term" value="P:vesicle fusion"/>
    <property type="evidence" value="ECO:0007669"/>
    <property type="project" value="TreeGrafter"/>
</dbReference>
<evidence type="ECO:0000313" key="5">
    <source>
        <dbReference type="Proteomes" id="UP000054350"/>
    </source>
</evidence>
<keyword evidence="2" id="KW-0812">Transmembrane</keyword>
<dbReference type="GO" id="GO:0006887">
    <property type="term" value="P:exocytosis"/>
    <property type="evidence" value="ECO:0007669"/>
    <property type="project" value="TreeGrafter"/>
</dbReference>
<dbReference type="OrthoDB" id="10255013at2759"/>
<dbReference type="GO" id="GO:0000149">
    <property type="term" value="F:SNARE binding"/>
    <property type="evidence" value="ECO:0007669"/>
    <property type="project" value="TreeGrafter"/>
</dbReference>
<dbReference type="GO" id="GO:0006886">
    <property type="term" value="P:intracellular protein transport"/>
    <property type="evidence" value="ECO:0007669"/>
    <property type="project" value="TreeGrafter"/>
</dbReference>
<dbReference type="CDD" id="cd15849">
    <property type="entry name" value="SNARE_Sso1"/>
    <property type="match status" value="1"/>
</dbReference>
<reference evidence="4 5" key="1">
    <citation type="submission" date="2009-11" db="EMBL/GenBank/DDBJ databases">
        <title>Annotation of Allomyces macrogynus ATCC 38327.</title>
        <authorList>
            <consortium name="The Broad Institute Genome Sequencing Platform"/>
            <person name="Russ C."/>
            <person name="Cuomo C."/>
            <person name="Burger G."/>
            <person name="Gray M.W."/>
            <person name="Holland P.W.H."/>
            <person name="King N."/>
            <person name="Lang F.B.F."/>
            <person name="Roger A.J."/>
            <person name="Ruiz-Trillo I."/>
            <person name="Young S.K."/>
            <person name="Zeng Q."/>
            <person name="Gargeya S."/>
            <person name="Fitzgerald M."/>
            <person name="Haas B."/>
            <person name="Abouelleil A."/>
            <person name="Alvarado L."/>
            <person name="Arachchi H.M."/>
            <person name="Berlin A."/>
            <person name="Chapman S.B."/>
            <person name="Gearin G."/>
            <person name="Goldberg J."/>
            <person name="Griggs A."/>
            <person name="Gujja S."/>
            <person name="Hansen M."/>
            <person name="Heiman D."/>
            <person name="Howarth C."/>
            <person name="Larimer J."/>
            <person name="Lui A."/>
            <person name="MacDonald P.J.P."/>
            <person name="McCowen C."/>
            <person name="Montmayeur A."/>
            <person name="Murphy C."/>
            <person name="Neiman D."/>
            <person name="Pearson M."/>
            <person name="Priest M."/>
            <person name="Roberts A."/>
            <person name="Saif S."/>
            <person name="Shea T."/>
            <person name="Sisk P."/>
            <person name="Stolte C."/>
            <person name="Sykes S."/>
            <person name="Wortman J."/>
            <person name="Nusbaum C."/>
            <person name="Birren B."/>
        </authorList>
    </citation>
    <scope>NUCLEOTIDE SEQUENCE [LARGE SCALE GENOMIC DNA]</scope>
    <source>
        <strain evidence="4 5">ATCC 38327</strain>
    </source>
</reference>
<sequence length="160" mass="17554">MCGNQLVTVKKRYQEQDRHAELRAIEATVEELAQLFLDLNTLVEQQDYTINQVTEYVEATTNDLERGEKEVDKAVEIRKNSIKWSWYLCGCVVLILAAVAIWLFVFGPGKDWIKGSGNSASTTTTVVVVTATPTPTPTAGMAKSLVDAAWTPAPTPAPTP</sequence>
<dbReference type="GO" id="GO:0031201">
    <property type="term" value="C:SNARE complex"/>
    <property type="evidence" value="ECO:0007669"/>
    <property type="project" value="TreeGrafter"/>
</dbReference>
<protein>
    <recommendedName>
        <fullName evidence="3">t-SNARE coiled-coil homology domain-containing protein</fullName>
    </recommendedName>
</protein>
<keyword evidence="2" id="KW-1133">Transmembrane helix</keyword>
<dbReference type="PROSITE" id="PS50192">
    <property type="entry name" value="T_SNARE"/>
    <property type="match status" value="1"/>
</dbReference>
<comment type="subcellular location">
    <subcellularLocation>
        <location evidence="1">Membrane</location>
        <topology evidence="1">Single-pass type IV membrane protein</topology>
    </subcellularLocation>
</comment>
<dbReference type="GO" id="GO:0048278">
    <property type="term" value="P:vesicle docking"/>
    <property type="evidence" value="ECO:0007669"/>
    <property type="project" value="TreeGrafter"/>
</dbReference>
<evidence type="ECO:0000256" key="1">
    <source>
        <dbReference type="ARBA" id="ARBA00004211"/>
    </source>
</evidence>
<dbReference type="GO" id="GO:0005886">
    <property type="term" value="C:plasma membrane"/>
    <property type="evidence" value="ECO:0007669"/>
    <property type="project" value="TreeGrafter"/>
</dbReference>
<dbReference type="PANTHER" id="PTHR19957:SF307">
    <property type="entry name" value="PROTEIN SSO1-RELATED"/>
    <property type="match status" value="1"/>
</dbReference>
<dbReference type="InterPro" id="IPR045242">
    <property type="entry name" value="Syntaxin"/>
</dbReference>
<dbReference type="GO" id="GO:0005484">
    <property type="term" value="F:SNAP receptor activity"/>
    <property type="evidence" value="ECO:0007669"/>
    <property type="project" value="TreeGrafter"/>
</dbReference>
<proteinExistence type="predicted"/>
<keyword evidence="5" id="KW-1185">Reference proteome</keyword>
<gene>
    <name evidence="4" type="ORF">AMAG_15249</name>
</gene>
<dbReference type="STRING" id="578462.A0A0L0T8E9"/>
<dbReference type="SUPFAM" id="SSF58038">
    <property type="entry name" value="SNARE fusion complex"/>
    <property type="match status" value="1"/>
</dbReference>
<name>A0A0L0T8E9_ALLM3</name>
<dbReference type="PANTHER" id="PTHR19957">
    <property type="entry name" value="SYNTAXIN"/>
    <property type="match status" value="1"/>
</dbReference>
<dbReference type="Gene3D" id="1.20.5.110">
    <property type="match status" value="1"/>
</dbReference>
<dbReference type="EMBL" id="GG745369">
    <property type="protein sequence ID" value="KNE70990.1"/>
    <property type="molecule type" value="Genomic_DNA"/>
</dbReference>
<feature type="transmembrane region" description="Helical" evidence="2">
    <location>
        <begin position="84"/>
        <end position="106"/>
    </location>
</feature>
<dbReference type="Proteomes" id="UP000054350">
    <property type="component" value="Unassembled WGS sequence"/>
</dbReference>
<accession>A0A0L0T8E9</accession>
<organism evidence="4 5">
    <name type="scientific">Allomyces macrogynus (strain ATCC 38327)</name>
    <name type="common">Allomyces javanicus var. macrogynus</name>
    <dbReference type="NCBI Taxonomy" id="578462"/>
    <lineage>
        <taxon>Eukaryota</taxon>
        <taxon>Fungi</taxon>
        <taxon>Fungi incertae sedis</taxon>
        <taxon>Blastocladiomycota</taxon>
        <taxon>Blastocladiomycetes</taxon>
        <taxon>Blastocladiales</taxon>
        <taxon>Blastocladiaceae</taxon>
        <taxon>Allomyces</taxon>
    </lineage>
</organism>
<evidence type="ECO:0000313" key="4">
    <source>
        <dbReference type="EMBL" id="KNE70990.1"/>
    </source>
</evidence>
<reference evidence="5" key="2">
    <citation type="submission" date="2009-11" db="EMBL/GenBank/DDBJ databases">
        <title>The Genome Sequence of Allomyces macrogynus strain ATCC 38327.</title>
        <authorList>
            <consortium name="The Broad Institute Genome Sequencing Platform"/>
            <person name="Russ C."/>
            <person name="Cuomo C."/>
            <person name="Shea T."/>
            <person name="Young S.K."/>
            <person name="Zeng Q."/>
            <person name="Koehrsen M."/>
            <person name="Haas B."/>
            <person name="Borodovsky M."/>
            <person name="Guigo R."/>
            <person name="Alvarado L."/>
            <person name="Berlin A."/>
            <person name="Borenstein D."/>
            <person name="Chen Z."/>
            <person name="Engels R."/>
            <person name="Freedman E."/>
            <person name="Gellesch M."/>
            <person name="Goldberg J."/>
            <person name="Griggs A."/>
            <person name="Gujja S."/>
            <person name="Heiman D."/>
            <person name="Hepburn T."/>
            <person name="Howarth C."/>
            <person name="Jen D."/>
            <person name="Larson L."/>
            <person name="Lewis B."/>
            <person name="Mehta T."/>
            <person name="Park D."/>
            <person name="Pearson M."/>
            <person name="Roberts A."/>
            <person name="Saif S."/>
            <person name="Shenoy N."/>
            <person name="Sisk P."/>
            <person name="Stolte C."/>
            <person name="Sykes S."/>
            <person name="Walk T."/>
            <person name="White J."/>
            <person name="Yandava C."/>
            <person name="Burger G."/>
            <person name="Gray M.W."/>
            <person name="Holland P.W.H."/>
            <person name="King N."/>
            <person name="Lang F.B.F."/>
            <person name="Roger A.J."/>
            <person name="Ruiz-Trillo I."/>
            <person name="Lander E."/>
            <person name="Nusbaum C."/>
        </authorList>
    </citation>
    <scope>NUCLEOTIDE SEQUENCE [LARGE SCALE GENOMIC DNA]</scope>
    <source>
        <strain evidence="5">ATCC 38327</strain>
    </source>
</reference>
<dbReference type="GO" id="GO:0012505">
    <property type="term" value="C:endomembrane system"/>
    <property type="evidence" value="ECO:0007669"/>
    <property type="project" value="TreeGrafter"/>
</dbReference>
<evidence type="ECO:0000259" key="3">
    <source>
        <dbReference type="PROSITE" id="PS50192"/>
    </source>
</evidence>